<dbReference type="PANTHER" id="PTHR12842">
    <property type="entry name" value="FI01459P"/>
    <property type="match status" value="1"/>
</dbReference>
<feature type="compositionally biased region" description="Basic and acidic residues" evidence="4">
    <location>
        <begin position="42"/>
        <end position="55"/>
    </location>
</feature>
<feature type="compositionally biased region" description="Basic and acidic residues" evidence="4">
    <location>
        <begin position="124"/>
        <end position="138"/>
    </location>
</feature>
<comment type="caution">
    <text evidence="5">The sequence shown here is derived from an EMBL/GenBank/DDBJ whole genome shotgun (WGS) entry which is preliminary data.</text>
</comment>
<evidence type="ECO:0000313" key="6">
    <source>
        <dbReference type="Proteomes" id="UP000494165"/>
    </source>
</evidence>
<feature type="compositionally biased region" description="Acidic residues" evidence="4">
    <location>
        <begin position="1"/>
        <end position="19"/>
    </location>
</feature>
<dbReference type="OrthoDB" id="5597648at2759"/>
<dbReference type="Proteomes" id="UP000494165">
    <property type="component" value="Unassembled WGS sequence"/>
</dbReference>
<name>A0A8S1CUC5_9INSE</name>
<dbReference type="Pfam" id="PF05334">
    <property type="entry name" value="DUF719"/>
    <property type="match status" value="1"/>
</dbReference>
<keyword evidence="3" id="KW-0175">Coiled coil</keyword>
<reference evidence="5 6" key="1">
    <citation type="submission" date="2020-04" db="EMBL/GenBank/DDBJ databases">
        <authorList>
            <person name="Alioto T."/>
            <person name="Alioto T."/>
            <person name="Gomez Garrido J."/>
        </authorList>
    </citation>
    <scope>NUCLEOTIDE SEQUENCE [LARGE SCALE GENOMIC DNA]</scope>
</reference>
<evidence type="ECO:0000256" key="4">
    <source>
        <dbReference type="SAM" id="MobiDB-lite"/>
    </source>
</evidence>
<feature type="coiled-coil region" evidence="3">
    <location>
        <begin position="354"/>
        <end position="381"/>
    </location>
</feature>
<keyword evidence="2" id="KW-0597">Phosphoprotein</keyword>
<comment type="similarity">
    <text evidence="1">Belongs to the FAM114 family.</text>
</comment>
<feature type="compositionally biased region" description="Low complexity" evidence="4">
    <location>
        <begin position="104"/>
        <end position="116"/>
    </location>
</feature>
<accession>A0A8S1CUC5</accession>
<feature type="region of interest" description="Disordered" evidence="4">
    <location>
        <begin position="93"/>
        <end position="215"/>
    </location>
</feature>
<dbReference type="EMBL" id="CADEPI010000062">
    <property type="protein sequence ID" value="CAB3371531.1"/>
    <property type="molecule type" value="Genomic_DNA"/>
</dbReference>
<feature type="compositionally biased region" description="Acidic residues" evidence="4">
    <location>
        <begin position="59"/>
        <end position="72"/>
    </location>
</feature>
<evidence type="ECO:0008006" key="7">
    <source>
        <dbReference type="Google" id="ProtNLM"/>
    </source>
</evidence>
<organism evidence="5 6">
    <name type="scientific">Cloeon dipterum</name>
    <dbReference type="NCBI Taxonomy" id="197152"/>
    <lineage>
        <taxon>Eukaryota</taxon>
        <taxon>Metazoa</taxon>
        <taxon>Ecdysozoa</taxon>
        <taxon>Arthropoda</taxon>
        <taxon>Hexapoda</taxon>
        <taxon>Insecta</taxon>
        <taxon>Pterygota</taxon>
        <taxon>Palaeoptera</taxon>
        <taxon>Ephemeroptera</taxon>
        <taxon>Pisciforma</taxon>
        <taxon>Baetidae</taxon>
        <taxon>Cloeon</taxon>
    </lineage>
</organism>
<feature type="region of interest" description="Disordered" evidence="4">
    <location>
        <begin position="1"/>
        <end position="72"/>
    </location>
</feature>
<evidence type="ECO:0000256" key="2">
    <source>
        <dbReference type="ARBA" id="ARBA00022553"/>
    </source>
</evidence>
<evidence type="ECO:0000313" key="5">
    <source>
        <dbReference type="EMBL" id="CAB3371531.1"/>
    </source>
</evidence>
<protein>
    <recommendedName>
        <fullName evidence="7">Protein FAM114A2</fullName>
    </recommendedName>
</protein>
<gene>
    <name evidence="5" type="ORF">CLODIP_2_CD13594</name>
</gene>
<feature type="compositionally biased region" description="Low complexity" evidence="4">
    <location>
        <begin position="149"/>
        <end position="162"/>
    </location>
</feature>
<sequence>MATSESDDFESADEGFDADDSPKKSKISGVTTGVQKLGPAAETKEPSVVESKNVKPVEVVDEGGWEPDDLDDDILDSIEESKIEEVTKAVSNIKVEPAEEQQLPVTETPTVPTTETSEAPNEVQQKERRQRPIREAKNIGKLGSGGAKKLGSKLSGSSAAAKVTEDVPDTFKEFNKENERKEEAEEKEPVEVASVLDKLAASSEEPQQQASGWGAWGGWGSSLLTTATSSVTSLGNQVINTVIDTVESGLGAPNPEEIAREQIAESVKEPLINSNEEEKTADSGDQTNISFPLGSWISGVSQLGKIVESTGSKVISGGLDTLENIGKKTMQVLQDGDPGLKKKRALFQPDKPVLSQALREAKELAEQHEQAAEEKIAARKVHFETLFDDFQGLVHLEALEMLSRQCEMKLQSSLLKLAGAELKEAHEKLVAVRDESILPSTDDIEEPEGDISEAVIENIQSLPVKVSSDKLLKVVGVM</sequence>
<dbReference type="PANTHER" id="PTHR12842:SF6">
    <property type="entry name" value="FI01459P"/>
    <property type="match status" value="1"/>
</dbReference>
<evidence type="ECO:0000256" key="1">
    <source>
        <dbReference type="ARBA" id="ARBA00006903"/>
    </source>
</evidence>
<feature type="compositionally biased region" description="Basic and acidic residues" evidence="4">
    <location>
        <begin position="163"/>
        <end position="190"/>
    </location>
</feature>
<evidence type="ECO:0000256" key="3">
    <source>
        <dbReference type="SAM" id="Coils"/>
    </source>
</evidence>
<dbReference type="InterPro" id="IPR007998">
    <property type="entry name" value="DUF719"/>
</dbReference>
<dbReference type="AlphaFoldDB" id="A0A8S1CUC5"/>
<proteinExistence type="inferred from homology"/>
<keyword evidence="6" id="KW-1185">Reference proteome</keyword>